<protein>
    <submittedName>
        <fullName evidence="1">Uncharacterized protein</fullName>
    </submittedName>
</protein>
<comment type="caution">
    <text evidence="1">The sequence shown here is derived from an EMBL/GenBank/DDBJ whole genome shotgun (WGS) entry which is preliminary data.</text>
</comment>
<dbReference type="Proteomes" id="UP000821845">
    <property type="component" value="Chromosome 2"/>
</dbReference>
<evidence type="ECO:0000313" key="1">
    <source>
        <dbReference type="EMBL" id="KAH6939578.1"/>
    </source>
</evidence>
<reference evidence="1" key="1">
    <citation type="submission" date="2020-05" db="EMBL/GenBank/DDBJ databases">
        <title>Large-scale comparative analyses of tick genomes elucidate their genetic diversity and vector capacities.</title>
        <authorList>
            <person name="Jia N."/>
            <person name="Wang J."/>
            <person name="Shi W."/>
            <person name="Du L."/>
            <person name="Sun Y."/>
            <person name="Zhan W."/>
            <person name="Jiang J."/>
            <person name="Wang Q."/>
            <person name="Zhang B."/>
            <person name="Ji P."/>
            <person name="Sakyi L.B."/>
            <person name="Cui X."/>
            <person name="Yuan T."/>
            <person name="Jiang B."/>
            <person name="Yang W."/>
            <person name="Lam T.T.-Y."/>
            <person name="Chang Q."/>
            <person name="Ding S."/>
            <person name="Wang X."/>
            <person name="Zhu J."/>
            <person name="Ruan X."/>
            <person name="Zhao L."/>
            <person name="Wei J."/>
            <person name="Que T."/>
            <person name="Du C."/>
            <person name="Cheng J."/>
            <person name="Dai P."/>
            <person name="Han X."/>
            <person name="Huang E."/>
            <person name="Gao Y."/>
            <person name="Liu J."/>
            <person name="Shao H."/>
            <person name="Ye R."/>
            <person name="Li L."/>
            <person name="Wei W."/>
            <person name="Wang X."/>
            <person name="Wang C."/>
            <person name="Yang T."/>
            <person name="Huo Q."/>
            <person name="Li W."/>
            <person name="Guo W."/>
            <person name="Chen H."/>
            <person name="Zhou L."/>
            <person name="Ni X."/>
            <person name="Tian J."/>
            <person name="Zhou Y."/>
            <person name="Sheng Y."/>
            <person name="Liu T."/>
            <person name="Pan Y."/>
            <person name="Xia L."/>
            <person name="Li J."/>
            <person name="Zhao F."/>
            <person name="Cao W."/>
        </authorList>
    </citation>
    <scope>NUCLEOTIDE SEQUENCE</scope>
    <source>
        <strain evidence="1">Hyas-2018</strain>
    </source>
</reference>
<proteinExistence type="predicted"/>
<sequence>MGFGPRAETATMTSHDPVPLISVESCQQDSLGKDSPPRPKRAPEELRGLLSDAVYVSSMYQICFGDVECHSSDEEDDLDEVSRSW</sequence>
<organism evidence="1 2">
    <name type="scientific">Hyalomma asiaticum</name>
    <name type="common">Tick</name>
    <dbReference type="NCBI Taxonomy" id="266040"/>
    <lineage>
        <taxon>Eukaryota</taxon>
        <taxon>Metazoa</taxon>
        <taxon>Ecdysozoa</taxon>
        <taxon>Arthropoda</taxon>
        <taxon>Chelicerata</taxon>
        <taxon>Arachnida</taxon>
        <taxon>Acari</taxon>
        <taxon>Parasitiformes</taxon>
        <taxon>Ixodida</taxon>
        <taxon>Ixodoidea</taxon>
        <taxon>Ixodidae</taxon>
        <taxon>Hyalomminae</taxon>
        <taxon>Hyalomma</taxon>
    </lineage>
</organism>
<gene>
    <name evidence="1" type="ORF">HPB50_019551</name>
</gene>
<name>A0ACB7SXY1_HYAAI</name>
<keyword evidence="2" id="KW-1185">Reference proteome</keyword>
<accession>A0ACB7SXY1</accession>
<dbReference type="EMBL" id="CM023482">
    <property type="protein sequence ID" value="KAH6939578.1"/>
    <property type="molecule type" value="Genomic_DNA"/>
</dbReference>
<evidence type="ECO:0000313" key="2">
    <source>
        <dbReference type="Proteomes" id="UP000821845"/>
    </source>
</evidence>